<dbReference type="RefSeq" id="WP_160353616.1">
    <property type="nucleotide sequence ID" value="NZ_SDWJ01000002.1"/>
</dbReference>
<evidence type="ECO:0000313" key="3">
    <source>
        <dbReference type="Proteomes" id="UP000471147"/>
    </source>
</evidence>
<name>A0A6I4LXJ2_9SPHN</name>
<organism evidence="2 3">
    <name type="scientific">Sphingorhabdus profundilacus</name>
    <dbReference type="NCBI Taxonomy" id="2509718"/>
    <lineage>
        <taxon>Bacteria</taxon>
        <taxon>Pseudomonadati</taxon>
        <taxon>Pseudomonadota</taxon>
        <taxon>Alphaproteobacteria</taxon>
        <taxon>Sphingomonadales</taxon>
        <taxon>Sphingomonadaceae</taxon>
        <taxon>Sphingorhabdus</taxon>
    </lineage>
</organism>
<sequence>MSGDAADETKNGNSLRGNFTHCDNDTKGKYHKVAGDDADVIRSALVQIPSPIKIGDGER</sequence>
<dbReference type="AlphaFoldDB" id="A0A6I4LXJ2"/>
<evidence type="ECO:0000256" key="1">
    <source>
        <dbReference type="SAM" id="MobiDB-lite"/>
    </source>
</evidence>
<gene>
    <name evidence="2" type="ORF">EUU23_07805</name>
</gene>
<dbReference type="EMBL" id="SDWJ01000002">
    <property type="protein sequence ID" value="MVZ97609.1"/>
    <property type="molecule type" value="Genomic_DNA"/>
</dbReference>
<dbReference type="Proteomes" id="UP000471147">
    <property type="component" value="Unassembled WGS sequence"/>
</dbReference>
<proteinExistence type="predicted"/>
<feature type="region of interest" description="Disordered" evidence="1">
    <location>
        <begin position="1"/>
        <end position="26"/>
    </location>
</feature>
<protein>
    <submittedName>
        <fullName evidence="2">Uncharacterized protein</fullName>
    </submittedName>
</protein>
<accession>A0A6I4LXJ2</accession>
<evidence type="ECO:0000313" key="2">
    <source>
        <dbReference type="EMBL" id="MVZ97609.1"/>
    </source>
</evidence>
<keyword evidence="3" id="KW-1185">Reference proteome</keyword>
<comment type="caution">
    <text evidence="2">The sequence shown here is derived from an EMBL/GenBank/DDBJ whole genome shotgun (WGS) entry which is preliminary data.</text>
</comment>
<reference evidence="2 3" key="1">
    <citation type="submission" date="2019-01" db="EMBL/GenBank/DDBJ databases">
        <title>Sphingorhabdus lacus sp.nov., isolated from an oligotrophic freshwater lake.</title>
        <authorList>
            <person name="Park M."/>
        </authorList>
    </citation>
    <scope>NUCLEOTIDE SEQUENCE [LARGE SCALE GENOMIC DNA]</scope>
    <source>
        <strain evidence="2 3">IMCC26285</strain>
    </source>
</reference>